<dbReference type="EMBL" id="DTHS01000018">
    <property type="protein sequence ID" value="HHR48526.1"/>
    <property type="molecule type" value="Genomic_DNA"/>
</dbReference>
<dbReference type="InterPro" id="IPR036291">
    <property type="entry name" value="NAD(P)-bd_dom_sf"/>
</dbReference>
<evidence type="ECO:0000256" key="6">
    <source>
        <dbReference type="ARBA" id="ARBA00022692"/>
    </source>
</evidence>
<comment type="pathway">
    <text evidence="3">Nucleotide-sugar biosynthesis; UDP-alpha-D-xylose biosynthesis; UDP-alpha-D-xylose from UDP-alpha-D-glucuronate: step 1/1.</text>
</comment>
<keyword evidence="13" id="KW-0325">Glycoprotein</keyword>
<dbReference type="Pfam" id="PF16363">
    <property type="entry name" value="GDP_Man_Dehyd"/>
    <property type="match status" value="1"/>
</dbReference>
<evidence type="ECO:0000256" key="5">
    <source>
        <dbReference type="ARBA" id="ARBA00012290"/>
    </source>
</evidence>
<evidence type="ECO:0000256" key="9">
    <source>
        <dbReference type="ARBA" id="ARBA00022989"/>
    </source>
</evidence>
<evidence type="ECO:0000256" key="7">
    <source>
        <dbReference type="ARBA" id="ARBA00022793"/>
    </source>
</evidence>
<evidence type="ECO:0000259" key="15">
    <source>
        <dbReference type="Pfam" id="PF16363"/>
    </source>
</evidence>
<dbReference type="GO" id="GO:0070403">
    <property type="term" value="F:NAD+ binding"/>
    <property type="evidence" value="ECO:0007669"/>
    <property type="project" value="InterPro"/>
</dbReference>
<dbReference type="GO" id="GO:0005737">
    <property type="term" value="C:cytoplasm"/>
    <property type="evidence" value="ECO:0007669"/>
    <property type="project" value="TreeGrafter"/>
</dbReference>
<keyword evidence="9" id="KW-1133">Transmembrane helix</keyword>
<evidence type="ECO:0000256" key="3">
    <source>
        <dbReference type="ARBA" id="ARBA00005100"/>
    </source>
</evidence>
<evidence type="ECO:0000256" key="14">
    <source>
        <dbReference type="ARBA" id="ARBA00023239"/>
    </source>
</evidence>
<accession>A0A7V5XZS0</accession>
<dbReference type="AlphaFoldDB" id="A0A7V5XZS0"/>
<keyword evidence="10" id="KW-0520">NAD</keyword>
<evidence type="ECO:0000256" key="11">
    <source>
        <dbReference type="ARBA" id="ARBA00023034"/>
    </source>
</evidence>
<dbReference type="FunFam" id="3.40.50.720:FF:000065">
    <property type="entry name" value="UDP-glucuronic acid decarboxylase 1"/>
    <property type="match status" value="1"/>
</dbReference>
<comment type="cofactor">
    <cofactor evidence="1">
        <name>NAD(+)</name>
        <dbReference type="ChEBI" id="CHEBI:57540"/>
    </cofactor>
</comment>
<dbReference type="InterPro" id="IPR044516">
    <property type="entry name" value="UXS-like"/>
</dbReference>
<evidence type="ECO:0000256" key="13">
    <source>
        <dbReference type="ARBA" id="ARBA00023180"/>
    </source>
</evidence>
<evidence type="ECO:0000256" key="8">
    <source>
        <dbReference type="ARBA" id="ARBA00022968"/>
    </source>
</evidence>
<dbReference type="CDD" id="cd05230">
    <property type="entry name" value="UGD_SDR_e"/>
    <property type="match status" value="1"/>
</dbReference>
<gene>
    <name evidence="16" type="ORF">ENV79_02645</name>
</gene>
<dbReference type="EC" id="4.1.1.35" evidence="5"/>
<dbReference type="UniPathway" id="UPA00796">
    <property type="reaction ID" value="UER00771"/>
</dbReference>
<dbReference type="GO" id="GO:0033320">
    <property type="term" value="P:UDP-D-xylose biosynthetic process"/>
    <property type="evidence" value="ECO:0007669"/>
    <property type="project" value="UniProtKB-UniPathway"/>
</dbReference>
<keyword evidence="6" id="KW-0812">Transmembrane</keyword>
<keyword evidence="14" id="KW-0456">Lyase</keyword>
<feature type="domain" description="NAD(P)-binding" evidence="15">
    <location>
        <begin position="10"/>
        <end position="307"/>
    </location>
</feature>
<keyword evidence="11" id="KW-0333">Golgi apparatus</keyword>
<dbReference type="PANTHER" id="PTHR43078">
    <property type="entry name" value="UDP-GLUCURONIC ACID DECARBOXYLASE-RELATED"/>
    <property type="match status" value="1"/>
</dbReference>
<dbReference type="PANTHER" id="PTHR43078:SF6">
    <property type="entry name" value="UDP-GLUCURONIC ACID DECARBOXYLASE 1"/>
    <property type="match status" value="1"/>
</dbReference>
<dbReference type="GO" id="GO:0042732">
    <property type="term" value="P:D-xylose metabolic process"/>
    <property type="evidence" value="ECO:0007669"/>
    <property type="project" value="InterPro"/>
</dbReference>
<keyword evidence="8" id="KW-0735">Signal-anchor</keyword>
<reference evidence="16" key="1">
    <citation type="journal article" date="2020" name="mSystems">
        <title>Genome- and Community-Level Interaction Insights into Carbon Utilization and Element Cycling Functions of Hydrothermarchaeota in Hydrothermal Sediment.</title>
        <authorList>
            <person name="Zhou Z."/>
            <person name="Liu Y."/>
            <person name="Xu W."/>
            <person name="Pan J."/>
            <person name="Luo Z.H."/>
            <person name="Li M."/>
        </authorList>
    </citation>
    <scope>NUCLEOTIDE SEQUENCE [LARGE SCALE GENOMIC DNA]</scope>
    <source>
        <strain evidence="16">SpSt-791</strain>
    </source>
</reference>
<dbReference type="Gene3D" id="3.40.50.720">
    <property type="entry name" value="NAD(P)-binding Rossmann-like Domain"/>
    <property type="match status" value="1"/>
</dbReference>
<comment type="similarity">
    <text evidence="4">Belongs to the NAD(P)-dependent epimerase/dehydratase family. UDP-glucuronic acid decarboxylase subfamily.</text>
</comment>
<evidence type="ECO:0000256" key="12">
    <source>
        <dbReference type="ARBA" id="ARBA00023136"/>
    </source>
</evidence>
<sequence>MASANDKSILITGGAGFIGSYLCEYFVKEGYSVICVDNLITGKEENIASLLKEKNFTFLKDDVNEIDFASFNDVNLFAIFHFASPASPKDYFKYPLLTLKTNAFATYRFLELAKEKKAIFFLASTSEVYGDPQISPQNEEYWGYVNPCGLRSVYDEGKRFAESLVMAYHRQYGLSVRIARIFNTYGPRMREDDGRVIPNFINQALKNEDITIYGDGEQTRSFCYIDDLISGLIKLFYSDYCQPINLGNPNEIKIIELAKMIIDLTKSNSKIVYLPPYPDDPHRRCPDIKKAKMILGWEPKIDLKEGLLKTIDYFKSF</sequence>
<dbReference type="InterPro" id="IPR016040">
    <property type="entry name" value="NAD(P)-bd_dom"/>
</dbReference>
<evidence type="ECO:0000256" key="10">
    <source>
        <dbReference type="ARBA" id="ARBA00023027"/>
    </source>
</evidence>
<keyword evidence="12" id="KW-0472">Membrane</keyword>
<evidence type="ECO:0000256" key="4">
    <source>
        <dbReference type="ARBA" id="ARBA00007505"/>
    </source>
</evidence>
<evidence type="ECO:0000256" key="1">
    <source>
        <dbReference type="ARBA" id="ARBA00001911"/>
    </source>
</evidence>
<proteinExistence type="inferred from homology"/>
<evidence type="ECO:0000313" key="16">
    <source>
        <dbReference type="EMBL" id="HHR48526.1"/>
    </source>
</evidence>
<name>A0A7V5XZS0_UNCW3</name>
<comment type="caution">
    <text evidence="16">The sequence shown here is derived from an EMBL/GenBank/DDBJ whole genome shotgun (WGS) entry which is preliminary data.</text>
</comment>
<keyword evidence="7" id="KW-0210">Decarboxylase</keyword>
<organism evidence="16">
    <name type="scientific">candidate division WOR-3 bacterium</name>
    <dbReference type="NCBI Taxonomy" id="2052148"/>
    <lineage>
        <taxon>Bacteria</taxon>
        <taxon>Bacteria division WOR-3</taxon>
    </lineage>
</organism>
<comment type="subcellular location">
    <subcellularLocation>
        <location evidence="2">Golgi apparatus</location>
        <location evidence="2">Golgi stack membrane</location>
        <topology evidence="2">Single-pass type II membrane protein</topology>
    </subcellularLocation>
</comment>
<dbReference type="SUPFAM" id="SSF51735">
    <property type="entry name" value="NAD(P)-binding Rossmann-fold domains"/>
    <property type="match status" value="1"/>
</dbReference>
<protein>
    <recommendedName>
        <fullName evidence="5">UDP-glucuronate decarboxylase</fullName>
        <ecNumber evidence="5">4.1.1.35</ecNumber>
    </recommendedName>
</protein>
<evidence type="ECO:0000256" key="2">
    <source>
        <dbReference type="ARBA" id="ARBA00004447"/>
    </source>
</evidence>
<dbReference type="GO" id="GO:0048040">
    <property type="term" value="F:UDP-glucuronate decarboxylase activity"/>
    <property type="evidence" value="ECO:0007669"/>
    <property type="project" value="UniProtKB-EC"/>
</dbReference>